<organism evidence="2">
    <name type="scientific">Mangrovimonas cancribranchiae</name>
    <dbReference type="NCBI Taxonomy" id="3080055"/>
    <lineage>
        <taxon>Bacteria</taxon>
        <taxon>Pseudomonadati</taxon>
        <taxon>Bacteroidota</taxon>
        <taxon>Flavobacteriia</taxon>
        <taxon>Flavobacteriales</taxon>
        <taxon>Flavobacteriaceae</taxon>
        <taxon>Mangrovimonas</taxon>
    </lineage>
</organism>
<dbReference type="EMBL" id="CP136924">
    <property type="protein sequence ID" value="WXA02155.1"/>
    <property type="molecule type" value="Genomic_DNA"/>
</dbReference>
<keyword evidence="3" id="KW-1185">Reference proteome</keyword>
<accession>A0AAU6P5Q6</accession>
<dbReference type="AlphaFoldDB" id="A0AAU6P5Q6"/>
<proteinExistence type="predicted"/>
<dbReference type="KEGG" id="mcaa:R3L15_11200"/>
<reference evidence="2 3" key="1">
    <citation type="submission" date="2023-10" db="EMBL/GenBank/DDBJ databases">
        <title>Culture-based analysis of two novel bacteria associated with mangrove crab gills.</title>
        <authorList>
            <person name="Yang X."/>
            <person name="Garuglieri E."/>
            <person name="Van Goethem M.W."/>
            <person name="Fusi M."/>
            <person name="Marasco R."/>
            <person name="Daffonchio D.G."/>
        </authorList>
    </citation>
    <scope>NUCLEOTIDE SEQUENCE</scope>
    <source>
        <strain evidence="2">UG2-1</strain>
        <strain evidence="1">UG2-2</strain>
        <strain evidence="3">UG2_2</strain>
    </source>
</reference>
<sequence>MSKTTYEVVTVTLDANAPTANEKINLPEGRCHRVGVAIIDGNVAEPINLAILDNSGNDVIKAHDHSFWLQRQGGDYLDSLKPVDFECNRTIKPTVLCPNTQAGSITFQFVFYISQSGTDY</sequence>
<dbReference type="Proteomes" id="UP001368318">
    <property type="component" value="Chromosome"/>
</dbReference>
<evidence type="ECO:0000313" key="2">
    <source>
        <dbReference type="EMBL" id="WXA12684.1"/>
    </source>
</evidence>
<name>A0AAU6P5Q6_9FLAO</name>
<gene>
    <name evidence="2" type="ORF">R3L15_11200</name>
    <name evidence="1" type="ORF">R3L16_10390</name>
</gene>
<dbReference type="EMBL" id="CP136925">
    <property type="protein sequence ID" value="WXA12684.1"/>
    <property type="molecule type" value="Genomic_DNA"/>
</dbReference>
<evidence type="ECO:0000313" key="1">
    <source>
        <dbReference type="EMBL" id="WXA02155.1"/>
    </source>
</evidence>
<evidence type="ECO:0000313" key="3">
    <source>
        <dbReference type="Proteomes" id="UP001368318"/>
    </source>
</evidence>
<protein>
    <submittedName>
        <fullName evidence="2">Uncharacterized protein</fullName>
    </submittedName>
</protein>
<dbReference type="RefSeq" id="WP_338731761.1">
    <property type="nucleotide sequence ID" value="NZ_CP136924.1"/>
</dbReference>